<keyword evidence="2" id="KW-1185">Reference proteome</keyword>
<evidence type="ECO:0000313" key="2">
    <source>
        <dbReference type="Proteomes" id="UP001443914"/>
    </source>
</evidence>
<accession>A0AAW1H1W3</accession>
<evidence type="ECO:0000313" key="1">
    <source>
        <dbReference type="EMBL" id="KAK9668817.1"/>
    </source>
</evidence>
<organism evidence="1 2">
    <name type="scientific">Saponaria officinalis</name>
    <name type="common">Common soapwort</name>
    <name type="synonym">Lychnis saponaria</name>
    <dbReference type="NCBI Taxonomy" id="3572"/>
    <lineage>
        <taxon>Eukaryota</taxon>
        <taxon>Viridiplantae</taxon>
        <taxon>Streptophyta</taxon>
        <taxon>Embryophyta</taxon>
        <taxon>Tracheophyta</taxon>
        <taxon>Spermatophyta</taxon>
        <taxon>Magnoliopsida</taxon>
        <taxon>eudicotyledons</taxon>
        <taxon>Gunneridae</taxon>
        <taxon>Pentapetalae</taxon>
        <taxon>Caryophyllales</taxon>
        <taxon>Caryophyllaceae</taxon>
        <taxon>Caryophylleae</taxon>
        <taxon>Saponaria</taxon>
    </lineage>
</organism>
<comment type="caution">
    <text evidence="1">The sequence shown here is derived from an EMBL/GenBank/DDBJ whole genome shotgun (WGS) entry which is preliminary data.</text>
</comment>
<reference evidence="1" key="1">
    <citation type="submission" date="2024-03" db="EMBL/GenBank/DDBJ databases">
        <title>WGS assembly of Saponaria officinalis var. Norfolk2.</title>
        <authorList>
            <person name="Jenkins J."/>
            <person name="Shu S."/>
            <person name="Grimwood J."/>
            <person name="Barry K."/>
            <person name="Goodstein D."/>
            <person name="Schmutz J."/>
            <person name="Leebens-Mack J."/>
            <person name="Osbourn A."/>
        </authorList>
    </citation>
    <scope>NUCLEOTIDE SEQUENCE [LARGE SCALE GENOMIC DNA]</scope>
    <source>
        <strain evidence="1">JIC</strain>
    </source>
</reference>
<protein>
    <submittedName>
        <fullName evidence="1">Uncharacterized protein</fullName>
    </submittedName>
</protein>
<name>A0AAW1H1W3_SAPOF</name>
<sequence length="65" mass="7594">MRKNLCNRFDYDAVFGTTFNRFCAQAAAGHPLTVDGKRVTYNSYRLYIQCLIFWVKGPCESRQHN</sequence>
<dbReference type="Gene3D" id="3.90.25.10">
    <property type="entry name" value="UDP-galactose 4-epimerase, domain 1"/>
    <property type="match status" value="1"/>
</dbReference>
<dbReference type="AlphaFoldDB" id="A0AAW1H1W3"/>
<dbReference type="EMBL" id="JBDFQZ010000013">
    <property type="protein sequence ID" value="KAK9668817.1"/>
    <property type="molecule type" value="Genomic_DNA"/>
</dbReference>
<dbReference type="Proteomes" id="UP001443914">
    <property type="component" value="Unassembled WGS sequence"/>
</dbReference>
<proteinExistence type="predicted"/>
<gene>
    <name evidence="1" type="ORF">RND81_13G088800</name>
</gene>